<dbReference type="Pfam" id="PF08843">
    <property type="entry name" value="AbiEii"/>
    <property type="match status" value="1"/>
</dbReference>
<dbReference type="GO" id="GO:0016740">
    <property type="term" value="F:transferase activity"/>
    <property type="evidence" value="ECO:0007669"/>
    <property type="project" value="UniProtKB-KW"/>
</dbReference>
<name>A0ABT1EDQ9_9FIRM</name>
<keyword evidence="1" id="KW-0808">Transferase</keyword>
<dbReference type="Proteomes" id="UP001523565">
    <property type="component" value="Unassembled WGS sequence"/>
</dbReference>
<organism evidence="1 2">
    <name type="scientific">Ohessyouella blattaphilus</name>
    <dbReference type="NCBI Taxonomy" id="2949333"/>
    <lineage>
        <taxon>Bacteria</taxon>
        <taxon>Bacillati</taxon>
        <taxon>Bacillota</taxon>
        <taxon>Clostridia</taxon>
        <taxon>Lachnospirales</taxon>
        <taxon>Lachnospiraceae</taxon>
        <taxon>Ohessyouella</taxon>
    </lineage>
</organism>
<evidence type="ECO:0000313" key="1">
    <source>
        <dbReference type="EMBL" id="MCP1108834.1"/>
    </source>
</evidence>
<keyword evidence="2" id="KW-1185">Reference proteome</keyword>
<dbReference type="EMBL" id="JAMZFV010000001">
    <property type="protein sequence ID" value="MCP1108834.1"/>
    <property type="molecule type" value="Genomic_DNA"/>
</dbReference>
<reference evidence="1 2" key="1">
    <citation type="journal article" date="2022" name="Genome Biol. Evol.">
        <title>Host diet, physiology and behaviors set the stage for Lachnospiraceae cladogenesis.</title>
        <authorList>
            <person name="Vera-Ponce De Leon A."/>
            <person name="Schneider M."/>
            <person name="Jahnes B.C."/>
            <person name="Sadowski V."/>
            <person name="Camuy-Velez L.A."/>
            <person name="Duan J."/>
            <person name="Sabree Z.L."/>
        </authorList>
    </citation>
    <scope>NUCLEOTIDE SEQUENCE [LARGE SCALE GENOMIC DNA]</scope>
    <source>
        <strain evidence="1 2">PAL227</strain>
    </source>
</reference>
<evidence type="ECO:0000313" key="2">
    <source>
        <dbReference type="Proteomes" id="UP001523565"/>
    </source>
</evidence>
<accession>A0ABT1EDQ9</accession>
<gene>
    <name evidence="1" type="ORF">NK118_01020</name>
</gene>
<sequence length="304" mass="34925">MILHHDKEAFEELITATSNVLHIPTTIVEKDYYVTLALKELSQRIPGMVFKGGTSLSKCYQIIDRFSEDIDISLSAEDGIPGESRKRSLKKSVIAAMDALNLQIKKLDDIQSRRNYNCYHVDYTSIYSPILSIKPELIIETYITLLPFPTVKRSADNYIHHFLETENMEHLAQEYELMPFSVATQAIERTFVDKVFAICDYYLTGKTDKHSRHLYDIHKICSSTPFTPALADLVHEVRLLREPLSLCPSAAKEVDINQVLKEIIEKSVYKKDYHNITERLLFAPVSYEAVITSLKQIIELGYFK</sequence>
<dbReference type="InterPro" id="IPR014942">
    <property type="entry name" value="AbiEii"/>
</dbReference>
<proteinExistence type="predicted"/>
<comment type="caution">
    <text evidence="1">The sequence shown here is derived from an EMBL/GenBank/DDBJ whole genome shotgun (WGS) entry which is preliminary data.</text>
</comment>
<dbReference type="RefSeq" id="WP_262067739.1">
    <property type="nucleotide sequence ID" value="NZ_JAMXOC010000001.1"/>
</dbReference>
<protein>
    <submittedName>
        <fullName evidence="1">Nucleotidyl transferase AbiEii/AbiGii toxin family protein</fullName>
    </submittedName>
</protein>
<dbReference type="Gene3D" id="3.10.450.620">
    <property type="entry name" value="JHP933, nucleotidyltransferase-like core domain"/>
    <property type="match status" value="1"/>
</dbReference>